<evidence type="ECO:0000256" key="2">
    <source>
        <dbReference type="ARBA" id="ARBA00022448"/>
    </source>
</evidence>
<name>A0AAW2ZPP1_9EUKA</name>
<comment type="subcellular location">
    <subcellularLocation>
        <location evidence="1">Membrane</location>
        <topology evidence="1">Multi-pass membrane protein</topology>
    </subcellularLocation>
</comment>
<feature type="transmembrane region" description="Helical" evidence="7">
    <location>
        <begin position="295"/>
        <end position="314"/>
    </location>
</feature>
<feature type="transmembrane region" description="Helical" evidence="7">
    <location>
        <begin position="33"/>
        <end position="55"/>
    </location>
</feature>
<dbReference type="InterPro" id="IPR011701">
    <property type="entry name" value="MFS"/>
</dbReference>
<feature type="transmembrane region" description="Helical" evidence="7">
    <location>
        <begin position="196"/>
        <end position="213"/>
    </location>
</feature>
<dbReference type="InterPro" id="IPR020846">
    <property type="entry name" value="MFS_dom"/>
</dbReference>
<dbReference type="InterPro" id="IPR044770">
    <property type="entry name" value="MFS_spinster-like"/>
</dbReference>
<feature type="transmembrane region" description="Helical" evidence="7">
    <location>
        <begin position="430"/>
        <end position="449"/>
    </location>
</feature>
<accession>A0AAW2ZPP1</accession>
<dbReference type="GO" id="GO:0016020">
    <property type="term" value="C:membrane"/>
    <property type="evidence" value="ECO:0007669"/>
    <property type="project" value="UniProtKB-SubCell"/>
</dbReference>
<keyword evidence="4 7" id="KW-1133">Transmembrane helix</keyword>
<feature type="transmembrane region" description="Helical" evidence="7">
    <location>
        <begin position="75"/>
        <end position="92"/>
    </location>
</feature>
<evidence type="ECO:0000256" key="6">
    <source>
        <dbReference type="ARBA" id="ARBA00024338"/>
    </source>
</evidence>
<comment type="caution">
    <text evidence="9">The sequence shown here is derived from an EMBL/GenBank/DDBJ whole genome shotgun (WGS) entry which is preliminary data.</text>
</comment>
<dbReference type="PROSITE" id="PS50850">
    <property type="entry name" value="MFS"/>
    <property type="match status" value="1"/>
</dbReference>
<reference evidence="9 10" key="1">
    <citation type="submission" date="2024-03" db="EMBL/GenBank/DDBJ databases">
        <title>The Acrasis kona genome and developmental transcriptomes reveal deep origins of eukaryotic multicellular pathways.</title>
        <authorList>
            <person name="Sheikh S."/>
            <person name="Fu C.-J."/>
            <person name="Brown M.W."/>
            <person name="Baldauf S.L."/>
        </authorList>
    </citation>
    <scope>NUCLEOTIDE SEQUENCE [LARGE SCALE GENOMIC DNA]</scope>
    <source>
        <strain evidence="9 10">ATCC MYA-3509</strain>
    </source>
</reference>
<feature type="transmembrane region" description="Helical" evidence="7">
    <location>
        <begin position="99"/>
        <end position="121"/>
    </location>
</feature>
<dbReference type="Gene3D" id="1.20.1250.20">
    <property type="entry name" value="MFS general substrate transporter like domains"/>
    <property type="match status" value="1"/>
</dbReference>
<organism evidence="9 10">
    <name type="scientific">Acrasis kona</name>
    <dbReference type="NCBI Taxonomy" id="1008807"/>
    <lineage>
        <taxon>Eukaryota</taxon>
        <taxon>Discoba</taxon>
        <taxon>Heterolobosea</taxon>
        <taxon>Tetramitia</taxon>
        <taxon>Eutetramitia</taxon>
        <taxon>Acrasidae</taxon>
        <taxon>Acrasis</taxon>
    </lineage>
</organism>
<dbReference type="GO" id="GO:0022857">
    <property type="term" value="F:transmembrane transporter activity"/>
    <property type="evidence" value="ECO:0007669"/>
    <property type="project" value="InterPro"/>
</dbReference>
<feature type="transmembrane region" description="Helical" evidence="7">
    <location>
        <begin position="326"/>
        <end position="348"/>
    </location>
</feature>
<keyword evidence="5 7" id="KW-0472">Membrane</keyword>
<protein>
    <submittedName>
        <fullName evidence="9">Sphingolipid transporter spinster</fullName>
    </submittedName>
</protein>
<evidence type="ECO:0000313" key="9">
    <source>
        <dbReference type="EMBL" id="KAL0490770.1"/>
    </source>
</evidence>
<evidence type="ECO:0000256" key="3">
    <source>
        <dbReference type="ARBA" id="ARBA00022692"/>
    </source>
</evidence>
<comment type="similarity">
    <text evidence="6">Belongs to the major facilitator superfamily. Spinster (TC 2.A.1.49) family.</text>
</comment>
<feature type="transmembrane region" description="Helical" evidence="7">
    <location>
        <begin position="354"/>
        <end position="379"/>
    </location>
</feature>
<feature type="domain" description="Major facilitator superfamily (MFS) profile" evidence="8">
    <location>
        <begin position="33"/>
        <end position="450"/>
    </location>
</feature>
<dbReference type="EMBL" id="JAOPGA020001714">
    <property type="protein sequence ID" value="KAL0490770.1"/>
    <property type="molecule type" value="Genomic_DNA"/>
</dbReference>
<sequence>MTVTTEDQLTQDPWANDPWIDRLGHKIYSPTRLLILLTTINAITYFDVGVMSAVLPEVAKFFNINHTQQGTIASSYNVGFMICCPVAAAIAAHVRPKYVIIVGLALLAVAMGACGLCSFSQGKMWGFYLLIACRAITGIGESAFVSLAQPVIDDIAPTKHRSLYLSIYYMAIPVGVSLGFATSAAMLRYFSWPYPFFLEAALVVLFLLLYCFVPSHTDHYRSQKENSENATLLNKTQQKVNVFTAVSELSQNPVYMFALLGYIFFEFVVGAFSFWGPSIVHYTQRISLQTANLAFAGLMLFNGLLGAFAGGFVLDRMGGSHGMRGASRASFLCSFVLVICLLLGTSAFFMNNVIVFFIFLTLSLFFGMCATSPNSTIFLSVVDRSICNFSIGFQILMIHLCGDFPSPVLFGILTDGFGGGANAMKKSVLFLWSVLTLSIIFYFFAGLTARSKANVEDKLKSCKQQDVQV</sequence>
<dbReference type="PANTHER" id="PTHR23505">
    <property type="entry name" value="SPINSTER"/>
    <property type="match status" value="1"/>
</dbReference>
<feature type="transmembrane region" description="Helical" evidence="7">
    <location>
        <begin position="254"/>
        <end position="275"/>
    </location>
</feature>
<evidence type="ECO:0000256" key="7">
    <source>
        <dbReference type="SAM" id="Phobius"/>
    </source>
</evidence>
<feature type="transmembrane region" description="Helical" evidence="7">
    <location>
        <begin position="167"/>
        <end position="190"/>
    </location>
</feature>
<dbReference type="PANTHER" id="PTHR23505:SF79">
    <property type="entry name" value="PROTEIN SPINSTER"/>
    <property type="match status" value="1"/>
</dbReference>
<dbReference type="SUPFAM" id="SSF103473">
    <property type="entry name" value="MFS general substrate transporter"/>
    <property type="match status" value="1"/>
</dbReference>
<dbReference type="Pfam" id="PF07690">
    <property type="entry name" value="MFS_1"/>
    <property type="match status" value="1"/>
</dbReference>
<evidence type="ECO:0000256" key="4">
    <source>
        <dbReference type="ARBA" id="ARBA00022989"/>
    </source>
</evidence>
<evidence type="ECO:0000313" key="10">
    <source>
        <dbReference type="Proteomes" id="UP001431209"/>
    </source>
</evidence>
<feature type="transmembrane region" description="Helical" evidence="7">
    <location>
        <begin position="127"/>
        <end position="147"/>
    </location>
</feature>
<evidence type="ECO:0000256" key="1">
    <source>
        <dbReference type="ARBA" id="ARBA00004141"/>
    </source>
</evidence>
<keyword evidence="2" id="KW-0813">Transport</keyword>
<keyword evidence="10" id="KW-1185">Reference proteome</keyword>
<dbReference type="InterPro" id="IPR036259">
    <property type="entry name" value="MFS_trans_sf"/>
</dbReference>
<dbReference type="AlphaFoldDB" id="A0AAW2ZPP1"/>
<keyword evidence="3 7" id="KW-0812">Transmembrane</keyword>
<feature type="transmembrane region" description="Helical" evidence="7">
    <location>
        <begin position="391"/>
        <end position="410"/>
    </location>
</feature>
<proteinExistence type="inferred from homology"/>
<gene>
    <name evidence="9" type="ORF">AKO1_002551</name>
</gene>
<evidence type="ECO:0000259" key="8">
    <source>
        <dbReference type="PROSITE" id="PS50850"/>
    </source>
</evidence>
<dbReference type="Proteomes" id="UP001431209">
    <property type="component" value="Unassembled WGS sequence"/>
</dbReference>
<evidence type="ECO:0000256" key="5">
    <source>
        <dbReference type="ARBA" id="ARBA00023136"/>
    </source>
</evidence>